<organism evidence="1 2">
    <name type="scientific">Datura stramonium</name>
    <name type="common">Jimsonweed</name>
    <name type="synonym">Common thornapple</name>
    <dbReference type="NCBI Taxonomy" id="4076"/>
    <lineage>
        <taxon>Eukaryota</taxon>
        <taxon>Viridiplantae</taxon>
        <taxon>Streptophyta</taxon>
        <taxon>Embryophyta</taxon>
        <taxon>Tracheophyta</taxon>
        <taxon>Spermatophyta</taxon>
        <taxon>Magnoliopsida</taxon>
        <taxon>eudicotyledons</taxon>
        <taxon>Gunneridae</taxon>
        <taxon>Pentapetalae</taxon>
        <taxon>asterids</taxon>
        <taxon>lamiids</taxon>
        <taxon>Solanales</taxon>
        <taxon>Solanaceae</taxon>
        <taxon>Solanoideae</taxon>
        <taxon>Datureae</taxon>
        <taxon>Datura</taxon>
    </lineage>
</organism>
<feature type="non-terminal residue" evidence="1">
    <location>
        <position position="69"/>
    </location>
</feature>
<dbReference type="EMBL" id="JACEIK010002951">
    <property type="protein sequence ID" value="MCD9639596.1"/>
    <property type="molecule type" value="Genomic_DNA"/>
</dbReference>
<proteinExistence type="predicted"/>
<name>A0ABS8UXP6_DATST</name>
<keyword evidence="2" id="KW-1185">Reference proteome</keyword>
<accession>A0ABS8UXP6</accession>
<protein>
    <submittedName>
        <fullName evidence="1">Uncharacterized protein</fullName>
    </submittedName>
</protein>
<sequence>MGFGESLMECRSTFKKWLQATEWIPRYINGSRIRTGDSLPNRRYPLQLPSFLFRIGEQLVVRGLLLRLA</sequence>
<evidence type="ECO:0000313" key="1">
    <source>
        <dbReference type="EMBL" id="MCD9639596.1"/>
    </source>
</evidence>
<reference evidence="1 2" key="1">
    <citation type="journal article" date="2021" name="BMC Genomics">
        <title>Datura genome reveals duplications of psychoactive alkaloid biosynthetic genes and high mutation rate following tissue culture.</title>
        <authorList>
            <person name="Rajewski A."/>
            <person name="Carter-House D."/>
            <person name="Stajich J."/>
            <person name="Litt A."/>
        </authorList>
    </citation>
    <scope>NUCLEOTIDE SEQUENCE [LARGE SCALE GENOMIC DNA]</scope>
    <source>
        <strain evidence="1">AR-01</strain>
    </source>
</reference>
<gene>
    <name evidence="1" type="ORF">HAX54_024231</name>
</gene>
<evidence type="ECO:0000313" key="2">
    <source>
        <dbReference type="Proteomes" id="UP000823775"/>
    </source>
</evidence>
<comment type="caution">
    <text evidence="1">The sequence shown here is derived from an EMBL/GenBank/DDBJ whole genome shotgun (WGS) entry which is preliminary data.</text>
</comment>
<dbReference type="Proteomes" id="UP000823775">
    <property type="component" value="Unassembled WGS sequence"/>
</dbReference>